<name>A0AAV4S0S4_9ARAC</name>
<evidence type="ECO:0000313" key="1">
    <source>
        <dbReference type="EMBL" id="GIY27555.1"/>
    </source>
</evidence>
<accession>A0AAV4S0S4</accession>
<dbReference type="AlphaFoldDB" id="A0AAV4S0S4"/>
<organism evidence="1 2">
    <name type="scientific">Caerostris darwini</name>
    <dbReference type="NCBI Taxonomy" id="1538125"/>
    <lineage>
        <taxon>Eukaryota</taxon>
        <taxon>Metazoa</taxon>
        <taxon>Ecdysozoa</taxon>
        <taxon>Arthropoda</taxon>
        <taxon>Chelicerata</taxon>
        <taxon>Arachnida</taxon>
        <taxon>Araneae</taxon>
        <taxon>Araneomorphae</taxon>
        <taxon>Entelegynae</taxon>
        <taxon>Araneoidea</taxon>
        <taxon>Araneidae</taxon>
        <taxon>Caerostris</taxon>
    </lineage>
</organism>
<sequence length="83" mass="9329">MARVENFSDFLQHGEAGRPSCIFTPPNCINRYICVPEQPPPATCGSEWNLTLRGRRPPDKEPSNPRPVLILTITPGRIVSCRR</sequence>
<evidence type="ECO:0000313" key="2">
    <source>
        <dbReference type="Proteomes" id="UP001054837"/>
    </source>
</evidence>
<protein>
    <submittedName>
        <fullName evidence="1">Uncharacterized protein</fullName>
    </submittedName>
</protein>
<keyword evidence="2" id="KW-1185">Reference proteome</keyword>
<proteinExistence type="predicted"/>
<dbReference type="Proteomes" id="UP001054837">
    <property type="component" value="Unassembled WGS sequence"/>
</dbReference>
<dbReference type="EMBL" id="BPLQ01007064">
    <property type="protein sequence ID" value="GIY27555.1"/>
    <property type="molecule type" value="Genomic_DNA"/>
</dbReference>
<gene>
    <name evidence="1" type="ORF">CDAR_497311</name>
</gene>
<comment type="caution">
    <text evidence="1">The sequence shown here is derived from an EMBL/GenBank/DDBJ whole genome shotgun (WGS) entry which is preliminary data.</text>
</comment>
<reference evidence="1 2" key="1">
    <citation type="submission" date="2021-06" db="EMBL/GenBank/DDBJ databases">
        <title>Caerostris darwini draft genome.</title>
        <authorList>
            <person name="Kono N."/>
            <person name="Arakawa K."/>
        </authorList>
    </citation>
    <scope>NUCLEOTIDE SEQUENCE [LARGE SCALE GENOMIC DNA]</scope>
</reference>